<evidence type="ECO:0000256" key="4">
    <source>
        <dbReference type="ARBA" id="ARBA00022692"/>
    </source>
</evidence>
<keyword evidence="6 7" id="KW-0472">Membrane</keyword>
<organism evidence="8 9">
    <name type="scientific">Candidatus Chloroploca asiatica</name>
    <dbReference type="NCBI Taxonomy" id="1506545"/>
    <lineage>
        <taxon>Bacteria</taxon>
        <taxon>Bacillati</taxon>
        <taxon>Chloroflexota</taxon>
        <taxon>Chloroflexia</taxon>
        <taxon>Chloroflexales</taxon>
        <taxon>Chloroflexineae</taxon>
        <taxon>Oscillochloridaceae</taxon>
        <taxon>Candidatus Chloroploca</taxon>
    </lineage>
</organism>
<evidence type="ECO:0000256" key="5">
    <source>
        <dbReference type="ARBA" id="ARBA00022989"/>
    </source>
</evidence>
<feature type="transmembrane region" description="Helical" evidence="7">
    <location>
        <begin position="187"/>
        <end position="204"/>
    </location>
</feature>
<dbReference type="InterPro" id="IPR001640">
    <property type="entry name" value="Lgt"/>
</dbReference>
<dbReference type="RefSeq" id="WP_097654395.1">
    <property type="nucleotide sequence ID" value="NZ_LYXE01000134.1"/>
</dbReference>
<dbReference type="Pfam" id="PF01790">
    <property type="entry name" value="LGT"/>
    <property type="match status" value="1"/>
</dbReference>
<proteinExistence type="inferred from homology"/>
<feature type="transmembrane region" description="Helical" evidence="7">
    <location>
        <begin position="12"/>
        <end position="29"/>
    </location>
</feature>
<feature type="transmembrane region" description="Helical" evidence="7">
    <location>
        <begin position="119"/>
        <end position="141"/>
    </location>
</feature>
<dbReference type="EMBL" id="LYXE01000134">
    <property type="protein sequence ID" value="PDV97503.1"/>
    <property type="molecule type" value="Genomic_DNA"/>
</dbReference>
<gene>
    <name evidence="8" type="ORF">A9Q02_18090</name>
</gene>
<sequence>MYPLIPLGPLNLSSGGLLLLLGIMVGMFLSERIARQRGGAELVDQVSRLTLPLLAGALLGGRLWYGLFNWDLYGRNPGLFVALRVADLAWAGALIGGMAAVWLWCRWRRCDLAPIADVAALTLPLVQAIASLGLLLSGEAFGMPTALPWGIPLFGTMRHPTQIYLMLAALISYGILQLLARRSLAPGALFAVYLWLQGLTMLLLESLRGDSLLTVFGLRIAQIVGLGLMLGAMRWWGKKIQLHPDYMR</sequence>
<dbReference type="GO" id="GO:0042158">
    <property type="term" value="P:lipoprotein biosynthetic process"/>
    <property type="evidence" value="ECO:0007669"/>
    <property type="project" value="InterPro"/>
</dbReference>
<evidence type="ECO:0000256" key="7">
    <source>
        <dbReference type="SAM" id="Phobius"/>
    </source>
</evidence>
<accession>A0A2H3KK08</accession>
<dbReference type="OrthoDB" id="157061at2"/>
<comment type="caution">
    <text evidence="8">The sequence shown here is derived from an EMBL/GenBank/DDBJ whole genome shotgun (WGS) entry which is preliminary data.</text>
</comment>
<feature type="transmembrane region" description="Helical" evidence="7">
    <location>
        <begin position="216"/>
        <end position="237"/>
    </location>
</feature>
<keyword evidence="5 7" id="KW-1133">Transmembrane helix</keyword>
<keyword evidence="3 8" id="KW-0808">Transferase</keyword>
<feature type="transmembrane region" description="Helical" evidence="7">
    <location>
        <begin position="49"/>
        <end position="68"/>
    </location>
</feature>
<dbReference type="AlphaFoldDB" id="A0A2H3KK08"/>
<reference evidence="8 9" key="1">
    <citation type="submission" date="2016-05" db="EMBL/GenBank/DDBJ databases">
        <authorList>
            <person name="Lavstsen T."/>
            <person name="Jespersen J.S."/>
        </authorList>
    </citation>
    <scope>NUCLEOTIDE SEQUENCE [LARGE SCALE GENOMIC DNA]</scope>
    <source>
        <strain evidence="8 9">B7-9</strain>
    </source>
</reference>
<evidence type="ECO:0000256" key="2">
    <source>
        <dbReference type="ARBA" id="ARBA00022475"/>
    </source>
</evidence>
<evidence type="ECO:0000313" key="9">
    <source>
        <dbReference type="Proteomes" id="UP000220922"/>
    </source>
</evidence>
<keyword evidence="9" id="KW-1185">Reference proteome</keyword>
<feature type="transmembrane region" description="Helical" evidence="7">
    <location>
        <begin position="161"/>
        <end position="180"/>
    </location>
</feature>
<dbReference type="Proteomes" id="UP000220922">
    <property type="component" value="Unassembled WGS sequence"/>
</dbReference>
<dbReference type="GO" id="GO:0005886">
    <property type="term" value="C:plasma membrane"/>
    <property type="evidence" value="ECO:0007669"/>
    <property type="project" value="InterPro"/>
</dbReference>
<name>A0A2H3KK08_9CHLR</name>
<evidence type="ECO:0000256" key="6">
    <source>
        <dbReference type="ARBA" id="ARBA00023136"/>
    </source>
</evidence>
<dbReference type="PANTHER" id="PTHR30589">
    <property type="entry name" value="PROLIPOPROTEIN DIACYLGLYCERYL TRANSFERASE"/>
    <property type="match status" value="1"/>
</dbReference>
<comment type="similarity">
    <text evidence="1">Belongs to the Lgt family.</text>
</comment>
<keyword evidence="4 7" id="KW-0812">Transmembrane</keyword>
<protein>
    <submittedName>
        <fullName evidence="8">Diacylglyceryl transferase</fullName>
    </submittedName>
</protein>
<evidence type="ECO:0000256" key="3">
    <source>
        <dbReference type="ARBA" id="ARBA00022679"/>
    </source>
</evidence>
<dbReference type="GO" id="GO:0008961">
    <property type="term" value="F:phosphatidylglycerol-prolipoprotein diacylglyceryl transferase activity"/>
    <property type="evidence" value="ECO:0007669"/>
    <property type="project" value="InterPro"/>
</dbReference>
<feature type="transmembrane region" description="Helical" evidence="7">
    <location>
        <begin position="88"/>
        <end position="107"/>
    </location>
</feature>
<dbReference type="PANTHER" id="PTHR30589:SF0">
    <property type="entry name" value="PHOSPHATIDYLGLYCEROL--PROLIPOPROTEIN DIACYLGLYCERYL TRANSFERASE"/>
    <property type="match status" value="1"/>
</dbReference>
<evidence type="ECO:0000256" key="1">
    <source>
        <dbReference type="ARBA" id="ARBA00007150"/>
    </source>
</evidence>
<evidence type="ECO:0000313" key="8">
    <source>
        <dbReference type="EMBL" id="PDV97503.1"/>
    </source>
</evidence>
<keyword evidence="2" id="KW-1003">Cell membrane</keyword>